<keyword evidence="1" id="KW-1188">Viral release from host cell</keyword>
<proteinExistence type="predicted"/>
<dbReference type="NCBIfam" id="TIGR01543">
    <property type="entry name" value="proheadase_HK97"/>
    <property type="match status" value="1"/>
</dbReference>
<dbReference type="Proteomes" id="UP000240509">
    <property type="component" value="Unassembled WGS sequence"/>
</dbReference>
<protein>
    <submittedName>
        <fullName evidence="5">HK97 family phage prohead protease</fullName>
    </submittedName>
</protein>
<dbReference type="GO" id="GO:0006508">
    <property type="term" value="P:proteolysis"/>
    <property type="evidence" value="ECO:0007669"/>
    <property type="project" value="UniProtKB-KW"/>
</dbReference>
<gene>
    <name evidence="5" type="ORF">C6Y45_15395</name>
</gene>
<dbReference type="GO" id="GO:0008233">
    <property type="term" value="F:peptidase activity"/>
    <property type="evidence" value="ECO:0007669"/>
    <property type="project" value="UniProtKB-KW"/>
</dbReference>
<dbReference type="Pfam" id="PF04586">
    <property type="entry name" value="Peptidase_S78"/>
    <property type="match status" value="1"/>
</dbReference>
<keyword evidence="6" id="KW-1185">Reference proteome</keyword>
<dbReference type="AlphaFoldDB" id="A0A2T4U2M9"/>
<evidence type="ECO:0000256" key="1">
    <source>
        <dbReference type="ARBA" id="ARBA00022612"/>
    </source>
</evidence>
<evidence type="ECO:0000259" key="4">
    <source>
        <dbReference type="Pfam" id="PF04586"/>
    </source>
</evidence>
<comment type="caution">
    <text evidence="5">The sequence shown here is derived from an EMBL/GenBank/DDBJ whole genome shotgun (WGS) entry which is preliminary data.</text>
</comment>
<evidence type="ECO:0000256" key="2">
    <source>
        <dbReference type="ARBA" id="ARBA00022670"/>
    </source>
</evidence>
<dbReference type="InterPro" id="IPR006433">
    <property type="entry name" value="Prohead_protease"/>
</dbReference>
<dbReference type="InterPro" id="IPR054613">
    <property type="entry name" value="Peptidase_S78_dom"/>
</dbReference>
<feature type="domain" description="Prohead serine protease" evidence="4">
    <location>
        <begin position="9"/>
        <end position="168"/>
    </location>
</feature>
<organism evidence="5 6">
    <name type="scientific">Alkalicoccus saliphilus</name>
    <dbReference type="NCBI Taxonomy" id="200989"/>
    <lineage>
        <taxon>Bacteria</taxon>
        <taxon>Bacillati</taxon>
        <taxon>Bacillota</taxon>
        <taxon>Bacilli</taxon>
        <taxon>Bacillales</taxon>
        <taxon>Bacillaceae</taxon>
        <taxon>Alkalicoccus</taxon>
    </lineage>
</organism>
<accession>A0A2T4U2M9</accession>
<evidence type="ECO:0000256" key="3">
    <source>
        <dbReference type="ARBA" id="ARBA00022801"/>
    </source>
</evidence>
<reference evidence="5 6" key="1">
    <citation type="submission" date="2018-03" db="EMBL/GenBank/DDBJ databases">
        <title>Alkalicoccus saliphilus sp. nov., isolated from a mineral pool.</title>
        <authorList>
            <person name="Zhao B."/>
        </authorList>
    </citation>
    <scope>NUCLEOTIDE SEQUENCE [LARGE SCALE GENOMIC DNA]</scope>
    <source>
        <strain evidence="5 6">6AG</strain>
    </source>
</reference>
<dbReference type="EMBL" id="PZJJ01000039">
    <property type="protein sequence ID" value="PTL37646.1"/>
    <property type="molecule type" value="Genomic_DNA"/>
</dbReference>
<dbReference type="OrthoDB" id="64791at2"/>
<dbReference type="RefSeq" id="WP_107586109.1">
    <property type="nucleotide sequence ID" value="NZ_PZJJ01000039.1"/>
</dbReference>
<keyword evidence="2 5" id="KW-0645">Protease</keyword>
<name>A0A2T4U2M9_9BACI</name>
<keyword evidence="3" id="KW-0378">Hydrolase</keyword>
<evidence type="ECO:0000313" key="6">
    <source>
        <dbReference type="Proteomes" id="UP000240509"/>
    </source>
</evidence>
<sequence>MKELRIAELRAADPAGESSLVLSGRPIVFGHSTTINAPFGQYIEVIQRGALDDADLSDVRLMYNHDMNKIPLARTPKTMHLTLDPAGLELRAELPDTEDGRSVHTAVVRGDLSGMSFAFKVPKGGSHYDAKTNIRTISKIEKVYECSIVAFPAYPQTSVEARSAIENTWEKLKAPERQEAKIKINQILKRSV</sequence>
<evidence type="ECO:0000313" key="5">
    <source>
        <dbReference type="EMBL" id="PTL37646.1"/>
    </source>
</evidence>